<feature type="region of interest" description="Disordered" evidence="2">
    <location>
        <begin position="441"/>
        <end position="690"/>
    </location>
</feature>
<feature type="compositionally biased region" description="Basic and acidic residues" evidence="2">
    <location>
        <begin position="591"/>
        <end position="602"/>
    </location>
</feature>
<dbReference type="PANTHER" id="PTHR12329">
    <property type="entry name" value="BCL2-ASSOCIATED ATHANOGENE"/>
    <property type="match status" value="1"/>
</dbReference>
<dbReference type="GO" id="GO:0016020">
    <property type="term" value="C:membrane"/>
    <property type="evidence" value="ECO:0007669"/>
    <property type="project" value="TreeGrafter"/>
</dbReference>
<evidence type="ECO:0000313" key="4">
    <source>
        <dbReference type="Proteomes" id="UP000695007"/>
    </source>
</evidence>
<dbReference type="PANTHER" id="PTHR12329:SF5">
    <property type="entry name" value="STARVIN, ISOFORM E"/>
    <property type="match status" value="1"/>
</dbReference>
<feature type="compositionally biased region" description="Polar residues" evidence="2">
    <location>
        <begin position="512"/>
        <end position="557"/>
    </location>
</feature>
<dbReference type="CTD" id="39518"/>
<feature type="compositionally biased region" description="Pro residues" evidence="2">
    <location>
        <begin position="301"/>
        <end position="316"/>
    </location>
</feature>
<keyword evidence="4" id="KW-1185">Reference proteome</keyword>
<dbReference type="InterPro" id="IPR003103">
    <property type="entry name" value="BAG_domain"/>
</dbReference>
<proteinExistence type="predicted"/>
<dbReference type="PROSITE" id="PS51035">
    <property type="entry name" value="BAG"/>
    <property type="match status" value="1"/>
</dbReference>
<sequence>MDSPIIVDNATKFGRGIDLDRGFPGFPFDDEGFGRRADIRSHLDDLAARHPEFADQLLGPPWADVPFPGGGGGDGGGGGGLLNRANRNRRSSGGTVHNLPEEDTRSQASSQGSGEVESERKSQRIPQYGLRNTLDIGQHQHSMENPQQQRNVRSMSAPPENRNNQGENIGSQHPGHRFVSRVDITPQGPQQQPLNHNQQHQRDKSPAPTQKPQPQSQQQGNVRHIPIFVEGRDEPVLAKTSTDEPDYPKRQQSPPQFHRPSHYQQHYEKQHPSSEWTSHFQDPFFKVPNRWGSRTQQSHQPEPPQPTNQRPKPQPQTQPQHKQQQQQQHQHHHQQQHPQQRYHQPQQQSEVHQEASPKLKQTQPRDPFERVAMVQKEVDSLTDQVRQYGGGSRQDKQYMYLDEMLTRELIKLDDIETEGKENVRQARKQAIKSIQDSIGLLESKAPLPGQHQHQQQQQLLEEQKQSVIEPMESENKPMETMETSEAPSPPEEQKAIPLPPPSPPSPTKTVADMQTQESSIIENSQGSQTIVQSQEESGQNIADSQPESVPQDTTTSAPEKVSEKPEENQRNVEPTENSTDTQLPLTNNNEMEVRQSSPEKELFLGQEGQKANTEAVASEPKPKLETIDEPVIEPTSDTTLIASIPIEKAKKDPPPVPAKPNKSKKVKKLNQQSEPVSDTAIPLPAPGQTN</sequence>
<feature type="compositionally biased region" description="Low complexity" evidence="2">
    <location>
        <begin position="450"/>
        <end position="460"/>
    </location>
</feature>
<gene>
    <name evidence="5" type="primary">LOC105362045</name>
</gene>
<feature type="compositionally biased region" description="Polar residues" evidence="2">
    <location>
        <begin position="571"/>
        <end position="590"/>
    </location>
</feature>
<dbReference type="GO" id="GO:0051087">
    <property type="term" value="F:protein-folding chaperone binding"/>
    <property type="evidence" value="ECO:0007669"/>
    <property type="project" value="InterPro"/>
</dbReference>
<feature type="compositionally biased region" description="Low complexity" evidence="2">
    <location>
        <begin position="336"/>
        <end position="348"/>
    </location>
</feature>
<dbReference type="SMART" id="SM00264">
    <property type="entry name" value="BAG"/>
    <property type="match status" value="1"/>
</dbReference>
<name>A0AAJ6YGK3_9HYME</name>
<feature type="domain" description="BAG" evidence="3">
    <location>
        <begin position="374"/>
        <end position="445"/>
    </location>
</feature>
<dbReference type="GeneID" id="105362045"/>
<dbReference type="GO" id="GO:0005829">
    <property type="term" value="C:cytosol"/>
    <property type="evidence" value="ECO:0007669"/>
    <property type="project" value="TreeGrafter"/>
</dbReference>
<dbReference type="InterPro" id="IPR036533">
    <property type="entry name" value="BAG_dom_sf"/>
</dbReference>
<feature type="compositionally biased region" description="Low complexity" evidence="2">
    <location>
        <begin position="206"/>
        <end position="219"/>
    </location>
</feature>
<dbReference type="Gene3D" id="1.20.58.120">
    <property type="entry name" value="BAG domain"/>
    <property type="match status" value="1"/>
</dbReference>
<feature type="compositionally biased region" description="Low complexity" evidence="2">
    <location>
        <begin position="186"/>
        <end position="198"/>
    </location>
</feature>
<dbReference type="SUPFAM" id="SSF63491">
    <property type="entry name" value="BAG domain"/>
    <property type="match status" value="1"/>
</dbReference>
<dbReference type="InterPro" id="IPR039773">
    <property type="entry name" value="BAG_chaperone_regulator"/>
</dbReference>
<feature type="compositionally biased region" description="Polar residues" evidence="2">
    <location>
        <begin position="142"/>
        <end position="154"/>
    </location>
</feature>
<dbReference type="AlphaFoldDB" id="A0AAJ6YGK3"/>
<evidence type="ECO:0000256" key="2">
    <source>
        <dbReference type="SAM" id="MobiDB-lite"/>
    </source>
</evidence>
<dbReference type="Pfam" id="PF02179">
    <property type="entry name" value="BAG"/>
    <property type="match status" value="1"/>
</dbReference>
<feature type="region of interest" description="Disordered" evidence="2">
    <location>
        <begin position="142"/>
        <end position="370"/>
    </location>
</feature>
<feature type="compositionally biased region" description="Polar residues" evidence="2">
    <location>
        <begin position="161"/>
        <end position="171"/>
    </location>
</feature>
<feature type="region of interest" description="Disordered" evidence="2">
    <location>
        <begin position="57"/>
        <end position="130"/>
    </location>
</feature>
<organism evidence="4 5">
    <name type="scientific">Ceratosolen solmsi marchali</name>
    <dbReference type="NCBI Taxonomy" id="326594"/>
    <lineage>
        <taxon>Eukaryota</taxon>
        <taxon>Metazoa</taxon>
        <taxon>Ecdysozoa</taxon>
        <taxon>Arthropoda</taxon>
        <taxon>Hexapoda</taxon>
        <taxon>Insecta</taxon>
        <taxon>Pterygota</taxon>
        <taxon>Neoptera</taxon>
        <taxon>Endopterygota</taxon>
        <taxon>Hymenoptera</taxon>
        <taxon>Apocrita</taxon>
        <taxon>Proctotrupomorpha</taxon>
        <taxon>Chalcidoidea</taxon>
        <taxon>Agaonidae</taxon>
        <taxon>Agaoninae</taxon>
        <taxon>Ceratosolen</taxon>
    </lineage>
</organism>
<dbReference type="KEGG" id="csol:105362045"/>
<evidence type="ECO:0000256" key="1">
    <source>
        <dbReference type="ARBA" id="ARBA00023186"/>
    </source>
</evidence>
<dbReference type="RefSeq" id="XP_011497675.1">
    <property type="nucleotide sequence ID" value="XM_011499373.1"/>
</dbReference>
<accession>A0AAJ6YGK3</accession>
<dbReference type="GO" id="GO:0005634">
    <property type="term" value="C:nucleus"/>
    <property type="evidence" value="ECO:0007669"/>
    <property type="project" value="TreeGrafter"/>
</dbReference>
<feature type="compositionally biased region" description="Gly residues" evidence="2">
    <location>
        <begin position="68"/>
        <end position="81"/>
    </location>
</feature>
<feature type="compositionally biased region" description="Pro residues" evidence="2">
    <location>
        <begin position="497"/>
        <end position="506"/>
    </location>
</feature>
<keyword evidence="1" id="KW-0143">Chaperone</keyword>
<protein>
    <submittedName>
        <fullName evidence="5">BAG domain-containing protein Samui-like isoform X1</fullName>
    </submittedName>
</protein>
<feature type="compositionally biased region" description="Basic and acidic residues" evidence="2">
    <location>
        <begin position="560"/>
        <end position="570"/>
    </location>
</feature>
<feature type="compositionally biased region" description="Low complexity" evidence="2">
    <location>
        <begin position="317"/>
        <end position="328"/>
    </location>
</feature>
<evidence type="ECO:0000259" key="3">
    <source>
        <dbReference type="PROSITE" id="PS51035"/>
    </source>
</evidence>
<dbReference type="GO" id="GO:0000774">
    <property type="term" value="F:adenyl-nucleotide exchange factor activity"/>
    <property type="evidence" value="ECO:0007669"/>
    <property type="project" value="TreeGrafter"/>
</dbReference>
<dbReference type="Proteomes" id="UP000695007">
    <property type="component" value="Unplaced"/>
</dbReference>
<evidence type="ECO:0000313" key="5">
    <source>
        <dbReference type="RefSeq" id="XP_011497675.1"/>
    </source>
</evidence>
<dbReference type="GO" id="GO:0050821">
    <property type="term" value="P:protein stabilization"/>
    <property type="evidence" value="ECO:0007669"/>
    <property type="project" value="TreeGrafter"/>
</dbReference>
<reference evidence="5" key="1">
    <citation type="submission" date="2025-08" db="UniProtKB">
        <authorList>
            <consortium name="RefSeq"/>
        </authorList>
    </citation>
    <scope>IDENTIFICATION</scope>
</reference>